<evidence type="ECO:0000313" key="2">
    <source>
        <dbReference type="Proteomes" id="UP001060215"/>
    </source>
</evidence>
<protein>
    <submittedName>
        <fullName evidence="1">Uncharacterized protein</fullName>
    </submittedName>
</protein>
<name>A0ACC0J438_9ERIC</name>
<comment type="caution">
    <text evidence="1">The sequence shown here is derived from an EMBL/GenBank/DDBJ whole genome shotgun (WGS) entry which is preliminary data.</text>
</comment>
<keyword evidence="2" id="KW-1185">Reference proteome</keyword>
<proteinExistence type="predicted"/>
<organism evidence="1 2">
    <name type="scientific">Camellia lanceoleosa</name>
    <dbReference type="NCBI Taxonomy" id="1840588"/>
    <lineage>
        <taxon>Eukaryota</taxon>
        <taxon>Viridiplantae</taxon>
        <taxon>Streptophyta</taxon>
        <taxon>Embryophyta</taxon>
        <taxon>Tracheophyta</taxon>
        <taxon>Spermatophyta</taxon>
        <taxon>Magnoliopsida</taxon>
        <taxon>eudicotyledons</taxon>
        <taxon>Gunneridae</taxon>
        <taxon>Pentapetalae</taxon>
        <taxon>asterids</taxon>
        <taxon>Ericales</taxon>
        <taxon>Theaceae</taxon>
        <taxon>Camellia</taxon>
    </lineage>
</organism>
<dbReference type="EMBL" id="CM045758">
    <property type="protein sequence ID" value="KAI8032710.1"/>
    <property type="molecule type" value="Genomic_DNA"/>
</dbReference>
<evidence type="ECO:0000313" key="1">
    <source>
        <dbReference type="EMBL" id="KAI8032710.1"/>
    </source>
</evidence>
<sequence length="87" mass="10210">MASKSYNKIIDIYDDLILQFFPQREQLQQQYHNKVHAEPFNCLFKDTCMKNVVLDPDIPHGCDENSPEFELQPGVKPKIGSRDRDDR</sequence>
<accession>A0ACC0J438</accession>
<gene>
    <name evidence="1" type="ORF">LOK49_LG01G00209</name>
</gene>
<dbReference type="Proteomes" id="UP001060215">
    <property type="component" value="Chromosome 1"/>
</dbReference>
<reference evidence="1 2" key="1">
    <citation type="journal article" date="2022" name="Plant J.">
        <title>Chromosome-level genome of Camellia lanceoleosa provides a valuable resource for understanding genome evolution and self-incompatibility.</title>
        <authorList>
            <person name="Gong W."/>
            <person name="Xiao S."/>
            <person name="Wang L."/>
            <person name="Liao Z."/>
            <person name="Chang Y."/>
            <person name="Mo W."/>
            <person name="Hu G."/>
            <person name="Li W."/>
            <person name="Zhao G."/>
            <person name="Zhu H."/>
            <person name="Hu X."/>
            <person name="Ji K."/>
            <person name="Xiang X."/>
            <person name="Song Q."/>
            <person name="Yuan D."/>
            <person name="Jin S."/>
            <person name="Zhang L."/>
        </authorList>
    </citation>
    <scope>NUCLEOTIDE SEQUENCE [LARGE SCALE GENOMIC DNA]</scope>
    <source>
        <strain evidence="1">SQ_2022a</strain>
    </source>
</reference>